<protein>
    <submittedName>
        <fullName evidence="2">9453_t:CDS:1</fullName>
    </submittedName>
</protein>
<evidence type="ECO:0000313" key="3">
    <source>
        <dbReference type="Proteomes" id="UP000789405"/>
    </source>
</evidence>
<gene>
    <name evidence="2" type="ORF">DERYTH_LOCUS2042</name>
</gene>
<keyword evidence="3" id="KW-1185">Reference proteome</keyword>
<proteinExistence type="predicted"/>
<comment type="caution">
    <text evidence="2">The sequence shown here is derived from an EMBL/GenBank/DDBJ whole genome shotgun (WGS) entry which is preliminary data.</text>
</comment>
<organism evidence="2 3">
    <name type="scientific">Dentiscutata erythropus</name>
    <dbReference type="NCBI Taxonomy" id="1348616"/>
    <lineage>
        <taxon>Eukaryota</taxon>
        <taxon>Fungi</taxon>
        <taxon>Fungi incertae sedis</taxon>
        <taxon>Mucoromycota</taxon>
        <taxon>Glomeromycotina</taxon>
        <taxon>Glomeromycetes</taxon>
        <taxon>Diversisporales</taxon>
        <taxon>Gigasporaceae</taxon>
        <taxon>Dentiscutata</taxon>
    </lineage>
</organism>
<dbReference type="EMBL" id="CAJVPY010000613">
    <property type="protein sequence ID" value="CAG8483393.1"/>
    <property type="molecule type" value="Genomic_DNA"/>
</dbReference>
<feature type="region of interest" description="Disordered" evidence="1">
    <location>
        <begin position="85"/>
        <end position="112"/>
    </location>
</feature>
<evidence type="ECO:0000256" key="1">
    <source>
        <dbReference type="SAM" id="MobiDB-lite"/>
    </source>
</evidence>
<dbReference type="OrthoDB" id="10495437at2759"/>
<dbReference type="Proteomes" id="UP000789405">
    <property type="component" value="Unassembled WGS sequence"/>
</dbReference>
<feature type="non-terminal residue" evidence="2">
    <location>
        <position position="1"/>
    </location>
</feature>
<feature type="compositionally biased region" description="Low complexity" evidence="1">
    <location>
        <begin position="93"/>
        <end position="112"/>
    </location>
</feature>
<sequence>MNKVFTFFEHYFSCLPTIFSNGSIKNSEAQTVAVEPNYKPINIRLELIQTNNGFEIKRNDLTDSVDSRLKKEKPINIRLEVDPTNNSIEIKPNDSTNNDSINNSTSSNSSKNSINIQLELVPVNNVINSNDSRPTNNEFVDIALPKSNTTKSKSIINPNCISKYPQLADNVLFCIQLEETPKNIFTDPSYNQVNSKSIENDSTNIQLKALQPPPEDVHVERKLNVSDVLNKSKSYHPIKLQSIQNIIPEEMHLNNAMDIEHDSIDILDLQLIVNPEDVPIEKELTVSVILNERKDVLPEELHLKNTVEIKYDSDGFTIYDNSSETGHASTDDWNQNNFLNDWTDDWNQNHISTDDWADDSNRQDHSADVWDVDYFTDDLKVIHVDDNVSTDNCTDDDLSHKDHLVDVWDLDYFTDTLNDVEDLTDIVIFNEEDPTDFLNSKDDDVKVPIIIPTIDLKVHQLCPSELLSTVWDWYVNMTDDSEIQKQFANSDKKIKLRTMDKFQIYSEAKYTSKFIRTDHIIIYDTLPSKPICTLDID</sequence>
<accession>A0A9N8WG73</accession>
<dbReference type="AlphaFoldDB" id="A0A9N8WG73"/>
<evidence type="ECO:0000313" key="2">
    <source>
        <dbReference type="EMBL" id="CAG8483393.1"/>
    </source>
</evidence>
<name>A0A9N8WG73_9GLOM</name>
<reference evidence="2" key="1">
    <citation type="submission" date="2021-06" db="EMBL/GenBank/DDBJ databases">
        <authorList>
            <person name="Kallberg Y."/>
            <person name="Tangrot J."/>
            <person name="Rosling A."/>
        </authorList>
    </citation>
    <scope>NUCLEOTIDE SEQUENCE</scope>
    <source>
        <strain evidence="2">MA453B</strain>
    </source>
</reference>